<evidence type="ECO:0000313" key="2">
    <source>
        <dbReference type="EMBL" id="PSR24066.1"/>
    </source>
</evidence>
<reference evidence="2 3" key="1">
    <citation type="journal article" date="2014" name="BMC Genomics">
        <title>Comparison of environmental and isolate Sulfobacillus genomes reveals diverse carbon, sulfur, nitrogen, and hydrogen metabolisms.</title>
        <authorList>
            <person name="Justice N.B."/>
            <person name="Norman A."/>
            <person name="Brown C.T."/>
            <person name="Singh A."/>
            <person name="Thomas B.C."/>
            <person name="Banfield J.F."/>
        </authorList>
    </citation>
    <scope>NUCLEOTIDE SEQUENCE [LARGE SCALE GENOMIC DNA]</scope>
    <source>
        <strain evidence="2">AMDSBA3</strain>
    </source>
</reference>
<protein>
    <submittedName>
        <fullName evidence="2">Uncharacterized protein</fullName>
    </submittedName>
</protein>
<dbReference type="AlphaFoldDB" id="A0A2T2WPA7"/>
<feature type="transmembrane region" description="Helical" evidence="1">
    <location>
        <begin position="21"/>
        <end position="42"/>
    </location>
</feature>
<organism evidence="2 3">
    <name type="scientific">Sulfobacillus acidophilus</name>
    <dbReference type="NCBI Taxonomy" id="53633"/>
    <lineage>
        <taxon>Bacteria</taxon>
        <taxon>Bacillati</taxon>
        <taxon>Bacillota</taxon>
        <taxon>Clostridia</taxon>
        <taxon>Eubacteriales</taxon>
        <taxon>Clostridiales Family XVII. Incertae Sedis</taxon>
        <taxon>Sulfobacillus</taxon>
    </lineage>
</organism>
<dbReference type="Proteomes" id="UP000241848">
    <property type="component" value="Unassembled WGS sequence"/>
</dbReference>
<name>A0A2T2WPA7_9FIRM</name>
<evidence type="ECO:0000256" key="1">
    <source>
        <dbReference type="SAM" id="Phobius"/>
    </source>
</evidence>
<keyword evidence="1" id="KW-0472">Membrane</keyword>
<sequence>MNGLKEFLGNTAPWSRRSIRWFWTAATLTLVMVVLAYVLLWLGVQGKLAAWMALGGQGGAVVLTFGGFWGAYRARRDDIQKQEQKTR</sequence>
<gene>
    <name evidence="2" type="ORF">C7B45_00140</name>
</gene>
<keyword evidence="1" id="KW-0812">Transmembrane</keyword>
<dbReference type="EMBL" id="PXYV01000001">
    <property type="protein sequence ID" value="PSR24066.1"/>
    <property type="molecule type" value="Genomic_DNA"/>
</dbReference>
<feature type="transmembrane region" description="Helical" evidence="1">
    <location>
        <begin position="48"/>
        <end position="72"/>
    </location>
</feature>
<comment type="caution">
    <text evidence="2">The sequence shown here is derived from an EMBL/GenBank/DDBJ whole genome shotgun (WGS) entry which is preliminary data.</text>
</comment>
<proteinExistence type="predicted"/>
<evidence type="ECO:0000313" key="3">
    <source>
        <dbReference type="Proteomes" id="UP000241848"/>
    </source>
</evidence>
<keyword evidence="1" id="KW-1133">Transmembrane helix</keyword>
<accession>A0A2T2WPA7</accession>